<organism evidence="1 2">
    <name type="scientific">Stenotrophomonas sepilia</name>
    <dbReference type="NCBI Taxonomy" id="2860290"/>
    <lineage>
        <taxon>Bacteria</taxon>
        <taxon>Pseudomonadati</taxon>
        <taxon>Pseudomonadota</taxon>
        <taxon>Gammaproteobacteria</taxon>
        <taxon>Lysobacterales</taxon>
        <taxon>Lysobacteraceae</taxon>
        <taxon>Stenotrophomonas</taxon>
        <taxon>Stenotrophomonas maltophilia group</taxon>
    </lineage>
</organism>
<reference evidence="2" key="1">
    <citation type="submission" date="2023-07" db="EMBL/GenBank/DDBJ databases">
        <title>Genome sequence of Stenotrophomonas sp. Alg010 isolated from Sargassum waste.</title>
        <authorList>
            <person name="Mohapatra"/>
            <person name="B.R."/>
        </authorList>
    </citation>
    <scope>NUCLEOTIDE SEQUENCE [LARGE SCALE GENOMIC DNA]</scope>
    <source>
        <strain evidence="2">Alg010</strain>
    </source>
</reference>
<sequence>MGWDITYHPVADSEIRGLYFRALEDATLVEPLQQQFRIEPFYMEQLQERIDEARSISADVPFEKGHALYLAIVAGHLRRYHYLRGSALSFFIDDPVVARYFADWRQLVPPQWADAASGNHLRENYSGGVFITHDRLKQMRADYVGDNDLRARLDELFSDGRLAVFWSVVDDAIGKGCGLLEASEVVEPNPMDLNASTSMSNLLNCAPDGALLYAEAVAAQLAQFMPETPDTDTDTDTDTAANTQKRWWERLFRR</sequence>
<protein>
    <submittedName>
        <fullName evidence="1">Uncharacterized protein</fullName>
    </submittedName>
</protein>
<dbReference type="Proteomes" id="UP001306668">
    <property type="component" value="Unassembled WGS sequence"/>
</dbReference>
<proteinExistence type="predicted"/>
<dbReference type="RefSeq" id="WP_338167522.1">
    <property type="nucleotide sequence ID" value="NZ_BTRJ01000005.1"/>
</dbReference>
<evidence type="ECO:0000313" key="1">
    <source>
        <dbReference type="EMBL" id="GMR26583.1"/>
    </source>
</evidence>
<gene>
    <name evidence="1" type="ORF">STENOSP10_08020</name>
</gene>
<dbReference type="EMBL" id="BTRJ01000005">
    <property type="protein sequence ID" value="GMR26583.1"/>
    <property type="molecule type" value="Genomic_DNA"/>
</dbReference>
<name>A0ABQ6QAF0_9GAMM</name>
<comment type="caution">
    <text evidence="1">The sequence shown here is derived from an EMBL/GenBank/DDBJ whole genome shotgun (WGS) entry which is preliminary data.</text>
</comment>
<evidence type="ECO:0000313" key="2">
    <source>
        <dbReference type="Proteomes" id="UP001306668"/>
    </source>
</evidence>
<keyword evidence="2" id="KW-1185">Reference proteome</keyword>
<accession>A0ABQ6QAF0</accession>